<dbReference type="InterPro" id="IPR027392">
    <property type="entry name" value="TF_Znf"/>
</dbReference>
<dbReference type="PANTHER" id="PTHR43731">
    <property type="entry name" value="RHOMBOID PROTEASE"/>
    <property type="match status" value="1"/>
</dbReference>
<keyword evidence="6 7" id="KW-0472">Membrane</keyword>
<organism evidence="10 11">
    <name type="scientific">Marinobacter oulmenensis</name>
    <dbReference type="NCBI Taxonomy" id="643747"/>
    <lineage>
        <taxon>Bacteria</taxon>
        <taxon>Pseudomonadati</taxon>
        <taxon>Pseudomonadota</taxon>
        <taxon>Gammaproteobacteria</taxon>
        <taxon>Pseudomonadales</taxon>
        <taxon>Marinobacteraceae</taxon>
        <taxon>Marinobacter</taxon>
    </lineage>
</organism>
<feature type="transmembrane region" description="Helical" evidence="7">
    <location>
        <begin position="148"/>
        <end position="166"/>
    </location>
</feature>
<dbReference type="PANTHER" id="PTHR43731:SF14">
    <property type="entry name" value="PRESENILIN-ASSOCIATED RHOMBOID-LIKE PROTEIN, MITOCHONDRIAL"/>
    <property type="match status" value="1"/>
</dbReference>
<dbReference type="AlphaFoldDB" id="A0A840ULE0"/>
<dbReference type="Pfam" id="PF13453">
    <property type="entry name" value="Zn_ribbon_TFIIB"/>
    <property type="match status" value="1"/>
</dbReference>
<evidence type="ECO:0000256" key="2">
    <source>
        <dbReference type="ARBA" id="ARBA00009045"/>
    </source>
</evidence>
<feature type="transmembrane region" description="Helical" evidence="7">
    <location>
        <begin position="289"/>
        <end position="307"/>
    </location>
</feature>
<dbReference type="RefSeq" id="WP_183703744.1">
    <property type="nucleotide sequence ID" value="NZ_JACHFE010000005.1"/>
</dbReference>
<evidence type="ECO:0000313" key="10">
    <source>
        <dbReference type="EMBL" id="MBB5321667.1"/>
    </source>
</evidence>
<dbReference type="EMBL" id="JACHFE010000005">
    <property type="protein sequence ID" value="MBB5321667.1"/>
    <property type="molecule type" value="Genomic_DNA"/>
</dbReference>
<dbReference type="InterPro" id="IPR035952">
    <property type="entry name" value="Rhomboid-like_sf"/>
</dbReference>
<name>A0A840ULE0_9GAMM</name>
<evidence type="ECO:0000256" key="7">
    <source>
        <dbReference type="SAM" id="Phobius"/>
    </source>
</evidence>
<keyword evidence="4" id="KW-0378">Hydrolase</keyword>
<proteinExistence type="inferred from homology"/>
<dbReference type="Proteomes" id="UP000591735">
    <property type="component" value="Unassembled WGS sequence"/>
</dbReference>
<feature type="domain" description="Peptidase S54 rhomboid" evidence="8">
    <location>
        <begin position="189"/>
        <end position="334"/>
    </location>
</feature>
<comment type="similarity">
    <text evidence="2">Belongs to the peptidase S54 family.</text>
</comment>
<gene>
    <name evidence="10" type="ORF">HNR38_002161</name>
</gene>
<keyword evidence="10" id="KW-0645">Protease</keyword>
<dbReference type="Pfam" id="PF01694">
    <property type="entry name" value="Rhomboid"/>
    <property type="match status" value="1"/>
</dbReference>
<keyword evidence="11" id="KW-1185">Reference proteome</keyword>
<feature type="transmembrane region" description="Helical" evidence="7">
    <location>
        <begin position="229"/>
        <end position="247"/>
    </location>
</feature>
<protein>
    <submittedName>
        <fullName evidence="10">Membrane associated rhomboid family serine protease/Zn-finger nucleic acid-binding protein</fullName>
    </submittedName>
</protein>
<feature type="transmembrane region" description="Helical" evidence="7">
    <location>
        <begin position="313"/>
        <end position="333"/>
    </location>
</feature>
<feature type="transmembrane region" description="Helical" evidence="7">
    <location>
        <begin position="198"/>
        <end position="217"/>
    </location>
</feature>
<evidence type="ECO:0000256" key="5">
    <source>
        <dbReference type="ARBA" id="ARBA00022989"/>
    </source>
</evidence>
<dbReference type="GO" id="GO:0016020">
    <property type="term" value="C:membrane"/>
    <property type="evidence" value="ECO:0007669"/>
    <property type="project" value="UniProtKB-SubCell"/>
</dbReference>
<evidence type="ECO:0000256" key="3">
    <source>
        <dbReference type="ARBA" id="ARBA00022692"/>
    </source>
</evidence>
<dbReference type="InterPro" id="IPR050925">
    <property type="entry name" value="Rhomboid_protease_S54"/>
</dbReference>
<evidence type="ECO:0000259" key="9">
    <source>
        <dbReference type="Pfam" id="PF13453"/>
    </source>
</evidence>
<evidence type="ECO:0000313" key="11">
    <source>
        <dbReference type="Proteomes" id="UP000591735"/>
    </source>
</evidence>
<dbReference type="GO" id="GO:0004252">
    <property type="term" value="F:serine-type endopeptidase activity"/>
    <property type="evidence" value="ECO:0007669"/>
    <property type="project" value="InterPro"/>
</dbReference>
<keyword evidence="5 7" id="KW-1133">Transmembrane helix</keyword>
<dbReference type="Gene3D" id="1.20.1540.10">
    <property type="entry name" value="Rhomboid-like"/>
    <property type="match status" value="1"/>
</dbReference>
<evidence type="ECO:0000256" key="4">
    <source>
        <dbReference type="ARBA" id="ARBA00022801"/>
    </source>
</evidence>
<keyword evidence="3 7" id="KW-0812">Transmembrane</keyword>
<comment type="caution">
    <text evidence="10">The sequence shown here is derived from an EMBL/GenBank/DDBJ whole genome shotgun (WGS) entry which is preliminary data.</text>
</comment>
<accession>A0A840ULE0</accession>
<reference evidence="10 11" key="1">
    <citation type="submission" date="2020-08" db="EMBL/GenBank/DDBJ databases">
        <title>Genomic Encyclopedia of Type Strains, Phase IV (KMG-IV): sequencing the most valuable type-strain genomes for metagenomic binning, comparative biology and taxonomic classification.</title>
        <authorList>
            <person name="Goeker M."/>
        </authorList>
    </citation>
    <scope>NUCLEOTIDE SEQUENCE [LARGE SCALE GENOMIC DNA]</scope>
    <source>
        <strain evidence="10 11">DSM 22359</strain>
    </source>
</reference>
<sequence>MKQCPQCRHKALKITRYQDQEIDVCPSCRGLWFEAGEFDAALGNDEKEPVIEGKHRKAHESTDMSCPDCDATLDRHHLLKGYEVEIERCPAGHGIWIEREELDEALAAEHLHEPLERLNDKTSWRTWLFQFVTQMPVEYNIRPRQRPWVTWSLILVNTLIFVASMVDLRFAELSMQGAMIPEQISTGNHLTTLLTSQFLHGGWMHLIGNMYFLWIIGDNLEDALGHRRFLLAYLGCGTVAALAQTLIEPSSTIPVIGASGAIAGLFGLYLLWFRKASLTFMIFVYQKKVAPWVFFLIWLGINVFGMATGAQGVAYMAHIGGFVCGLVLGYLLLNWVRQNYPLLQLLNSDKVVVQR</sequence>
<dbReference type="GO" id="GO:0006508">
    <property type="term" value="P:proteolysis"/>
    <property type="evidence" value="ECO:0007669"/>
    <property type="project" value="UniProtKB-KW"/>
</dbReference>
<dbReference type="SUPFAM" id="SSF144091">
    <property type="entry name" value="Rhomboid-like"/>
    <property type="match status" value="1"/>
</dbReference>
<dbReference type="InterPro" id="IPR022764">
    <property type="entry name" value="Peptidase_S54_rhomboid_dom"/>
</dbReference>
<feature type="transmembrane region" description="Helical" evidence="7">
    <location>
        <begin position="253"/>
        <end position="273"/>
    </location>
</feature>
<comment type="subcellular location">
    <subcellularLocation>
        <location evidence="1">Membrane</location>
        <topology evidence="1">Multi-pass membrane protein</topology>
    </subcellularLocation>
</comment>
<evidence type="ECO:0000256" key="1">
    <source>
        <dbReference type="ARBA" id="ARBA00004141"/>
    </source>
</evidence>
<feature type="domain" description="Transcription factor zinc-finger" evidence="9">
    <location>
        <begin position="3"/>
        <end position="41"/>
    </location>
</feature>
<evidence type="ECO:0000259" key="8">
    <source>
        <dbReference type="Pfam" id="PF01694"/>
    </source>
</evidence>
<evidence type="ECO:0000256" key="6">
    <source>
        <dbReference type="ARBA" id="ARBA00023136"/>
    </source>
</evidence>